<dbReference type="GO" id="GO:0006950">
    <property type="term" value="P:response to stress"/>
    <property type="evidence" value="ECO:0007669"/>
    <property type="project" value="TreeGrafter"/>
</dbReference>
<dbReference type="AlphaFoldDB" id="A0A8J7JKB2"/>
<dbReference type="RefSeq" id="WP_199382573.1">
    <property type="nucleotide sequence ID" value="NZ_JAEMHM010000002.1"/>
</dbReference>
<dbReference type="Proteomes" id="UP000636888">
    <property type="component" value="Unassembled WGS sequence"/>
</dbReference>
<dbReference type="SUPFAM" id="SSF46785">
    <property type="entry name" value="Winged helix' DNA-binding domain"/>
    <property type="match status" value="1"/>
</dbReference>
<dbReference type="PRINTS" id="PR00598">
    <property type="entry name" value="HTHMARR"/>
</dbReference>
<reference evidence="2" key="1">
    <citation type="submission" date="2020-12" db="EMBL/GenBank/DDBJ databases">
        <title>Geomonas sp. Red875, isolated from river sediment.</title>
        <authorList>
            <person name="Xu Z."/>
            <person name="Zhang Z."/>
            <person name="Masuda Y."/>
            <person name="Itoh H."/>
            <person name="Senoo K."/>
        </authorList>
    </citation>
    <scope>NUCLEOTIDE SEQUENCE</scope>
    <source>
        <strain evidence="2">Red875</strain>
    </source>
</reference>
<feature type="domain" description="HTH marR-type" evidence="1">
    <location>
        <begin position="14"/>
        <end position="146"/>
    </location>
</feature>
<dbReference type="InterPro" id="IPR036390">
    <property type="entry name" value="WH_DNA-bd_sf"/>
</dbReference>
<dbReference type="Pfam" id="PF01047">
    <property type="entry name" value="MarR"/>
    <property type="match status" value="1"/>
</dbReference>
<dbReference type="GO" id="GO:0003700">
    <property type="term" value="F:DNA-binding transcription factor activity"/>
    <property type="evidence" value="ECO:0007669"/>
    <property type="project" value="InterPro"/>
</dbReference>
<dbReference type="InterPro" id="IPR036388">
    <property type="entry name" value="WH-like_DNA-bd_sf"/>
</dbReference>
<sequence>MGSSYQGDEKTRRALDTYIKLMRASDSVTTRVTAHLPKAELTISQFDVLESIYYLGPLCQRDIAQKIRKSTGNITMVIDNLEKRGLVRRERDPQDRRYFTIHLTEAGQALISEVFPNHAAAITEQMSVLTEAEQEELGRLCRKLGLQQKKGV</sequence>
<comment type="caution">
    <text evidence="2">The sequence shown here is derived from an EMBL/GenBank/DDBJ whole genome shotgun (WGS) entry which is preliminary data.</text>
</comment>
<protein>
    <submittedName>
        <fullName evidence="2">MarR family transcriptional regulator</fullName>
    </submittedName>
</protein>
<dbReference type="PANTHER" id="PTHR33164">
    <property type="entry name" value="TRANSCRIPTIONAL REGULATOR, MARR FAMILY"/>
    <property type="match status" value="1"/>
</dbReference>
<dbReference type="SMART" id="SM00347">
    <property type="entry name" value="HTH_MARR"/>
    <property type="match status" value="1"/>
</dbReference>
<evidence type="ECO:0000313" key="3">
    <source>
        <dbReference type="Proteomes" id="UP000636888"/>
    </source>
</evidence>
<organism evidence="2 3">
    <name type="scientific">Geomesophilobacter sediminis</name>
    <dbReference type="NCBI Taxonomy" id="2798584"/>
    <lineage>
        <taxon>Bacteria</taxon>
        <taxon>Pseudomonadati</taxon>
        <taxon>Thermodesulfobacteriota</taxon>
        <taxon>Desulfuromonadia</taxon>
        <taxon>Geobacterales</taxon>
        <taxon>Geobacteraceae</taxon>
        <taxon>Geomesophilobacter</taxon>
    </lineage>
</organism>
<dbReference type="InterPro" id="IPR011991">
    <property type="entry name" value="ArsR-like_HTH"/>
</dbReference>
<dbReference type="CDD" id="cd00090">
    <property type="entry name" value="HTH_ARSR"/>
    <property type="match status" value="1"/>
</dbReference>
<dbReference type="Gene3D" id="1.10.10.10">
    <property type="entry name" value="Winged helix-like DNA-binding domain superfamily/Winged helix DNA-binding domain"/>
    <property type="match status" value="1"/>
</dbReference>
<dbReference type="EMBL" id="JAEMHM010000002">
    <property type="protein sequence ID" value="MBJ6723740.1"/>
    <property type="molecule type" value="Genomic_DNA"/>
</dbReference>
<gene>
    <name evidence="2" type="ORF">JFN93_03360</name>
</gene>
<name>A0A8J7JKB2_9BACT</name>
<dbReference type="PROSITE" id="PS50995">
    <property type="entry name" value="HTH_MARR_2"/>
    <property type="match status" value="1"/>
</dbReference>
<dbReference type="PANTHER" id="PTHR33164:SF101">
    <property type="entry name" value="TRANSCRIPTIONAL REPRESSOR MPRA"/>
    <property type="match status" value="1"/>
</dbReference>
<accession>A0A8J7JKB2</accession>
<keyword evidence="3" id="KW-1185">Reference proteome</keyword>
<proteinExistence type="predicted"/>
<evidence type="ECO:0000259" key="1">
    <source>
        <dbReference type="PROSITE" id="PS50995"/>
    </source>
</evidence>
<dbReference type="InterPro" id="IPR039422">
    <property type="entry name" value="MarR/SlyA-like"/>
</dbReference>
<dbReference type="InterPro" id="IPR000835">
    <property type="entry name" value="HTH_MarR-typ"/>
</dbReference>
<evidence type="ECO:0000313" key="2">
    <source>
        <dbReference type="EMBL" id="MBJ6723740.1"/>
    </source>
</evidence>